<dbReference type="CDD" id="cd04301">
    <property type="entry name" value="NAT_SF"/>
    <property type="match status" value="1"/>
</dbReference>
<dbReference type="EMBL" id="LAHD01000028">
    <property type="protein sequence ID" value="PHK04165.1"/>
    <property type="molecule type" value="Genomic_DNA"/>
</dbReference>
<evidence type="ECO:0000256" key="1">
    <source>
        <dbReference type="ARBA" id="ARBA00022679"/>
    </source>
</evidence>
<dbReference type="PANTHER" id="PTHR43420">
    <property type="entry name" value="ACETYLTRANSFERASE"/>
    <property type="match status" value="1"/>
</dbReference>
<accession>A0A9Q5ZCU6</accession>
<proteinExistence type="predicted"/>
<dbReference type="GeneID" id="57094239"/>
<reference evidence="5 6" key="1">
    <citation type="submission" date="2015-02" db="EMBL/GenBank/DDBJ databases">
        <title>Nostoc linckia genome annotation.</title>
        <authorList>
            <person name="Zhou Z."/>
        </authorList>
    </citation>
    <scope>NUCLEOTIDE SEQUENCE [LARGE SCALE GENOMIC DNA]</scope>
    <source>
        <strain evidence="6">z8</strain>
    </source>
</reference>
<evidence type="ECO:0000256" key="3">
    <source>
        <dbReference type="SAM" id="MobiDB-lite"/>
    </source>
</evidence>
<dbReference type="Gene3D" id="3.40.630.30">
    <property type="match status" value="1"/>
</dbReference>
<feature type="region of interest" description="Disordered" evidence="3">
    <location>
        <begin position="68"/>
        <end position="90"/>
    </location>
</feature>
<evidence type="ECO:0000259" key="4">
    <source>
        <dbReference type="PROSITE" id="PS51186"/>
    </source>
</evidence>
<feature type="domain" description="N-acetyltransferase" evidence="4">
    <location>
        <begin position="28"/>
        <end position="199"/>
    </location>
</feature>
<comment type="caution">
    <text evidence="5">The sequence shown here is derived from an EMBL/GenBank/DDBJ whole genome shotgun (WGS) entry which is preliminary data.</text>
</comment>
<dbReference type="InterPro" id="IPR050680">
    <property type="entry name" value="YpeA/RimI_acetyltransf"/>
</dbReference>
<dbReference type="AlphaFoldDB" id="A0A9Q5ZCU6"/>
<dbReference type="GO" id="GO:0016747">
    <property type="term" value="F:acyltransferase activity, transferring groups other than amino-acyl groups"/>
    <property type="evidence" value="ECO:0007669"/>
    <property type="project" value="InterPro"/>
</dbReference>
<dbReference type="PROSITE" id="PS51186">
    <property type="entry name" value="GNAT"/>
    <property type="match status" value="1"/>
</dbReference>
<keyword evidence="1" id="KW-0808">Transferase</keyword>
<evidence type="ECO:0000313" key="5">
    <source>
        <dbReference type="EMBL" id="PHK04165.1"/>
    </source>
</evidence>
<dbReference type="Pfam" id="PF00583">
    <property type="entry name" value="Acetyltransf_1"/>
    <property type="match status" value="1"/>
</dbReference>
<dbReference type="InterPro" id="IPR000182">
    <property type="entry name" value="GNAT_dom"/>
</dbReference>
<evidence type="ECO:0000256" key="2">
    <source>
        <dbReference type="ARBA" id="ARBA00023315"/>
    </source>
</evidence>
<dbReference type="InterPro" id="IPR016181">
    <property type="entry name" value="Acyl_CoA_acyltransferase"/>
</dbReference>
<dbReference type="SUPFAM" id="SSF55729">
    <property type="entry name" value="Acyl-CoA N-acyltransferases (Nat)"/>
    <property type="match status" value="1"/>
</dbReference>
<protein>
    <recommendedName>
        <fullName evidence="4">N-acetyltransferase domain-containing protein</fullName>
    </recommendedName>
</protein>
<evidence type="ECO:0000313" key="6">
    <source>
        <dbReference type="Proteomes" id="UP000222310"/>
    </source>
</evidence>
<organism evidence="5 6">
    <name type="scientific">Nostoc linckia z8</name>
    <dbReference type="NCBI Taxonomy" id="1628746"/>
    <lineage>
        <taxon>Bacteria</taxon>
        <taxon>Bacillati</taxon>
        <taxon>Cyanobacteriota</taxon>
        <taxon>Cyanophyceae</taxon>
        <taxon>Nostocales</taxon>
        <taxon>Nostocaceae</taxon>
        <taxon>Nostoc</taxon>
    </lineage>
</organism>
<sequence>MSEQLLPGYFIRRGSTLERSLLLKFMQLTYQDLFPNQDFSHLEQTVKQYFSSDTPLWWVNEEDAESGRHGEAEINFPASPRPPSGSEVWTRQEPPRLQLPHRVPASSSPIACLWVGNAIDQVQGNRHAHIFVLYVAPEHRRRGIGTALMQYVENWAMQRGDRQIGLQVFQSNQPALNLYHRLGYQTQSLWMIKFLNAQK</sequence>
<name>A0A9Q5ZCU6_NOSLI</name>
<keyword evidence="2" id="KW-0012">Acyltransferase</keyword>
<dbReference type="Proteomes" id="UP000222310">
    <property type="component" value="Unassembled WGS sequence"/>
</dbReference>
<dbReference type="RefSeq" id="WP_099068584.1">
    <property type="nucleotide sequence ID" value="NZ_LAHD01000028.1"/>
</dbReference>
<dbReference type="PANTHER" id="PTHR43420:SF44">
    <property type="entry name" value="ACETYLTRANSFERASE YPEA"/>
    <property type="match status" value="1"/>
</dbReference>
<gene>
    <name evidence="5" type="ORF">VF08_12100</name>
</gene>